<feature type="region of interest" description="Disordered" evidence="3">
    <location>
        <begin position="794"/>
        <end position="819"/>
    </location>
</feature>
<dbReference type="Ensembl" id="ENSAMXT00000057105.1">
    <property type="protein sequence ID" value="ENSAMXP00000048526.1"/>
    <property type="gene ID" value="ENSAMXG00000009486.2"/>
</dbReference>
<dbReference type="PROSITE" id="PS50096">
    <property type="entry name" value="IQ"/>
    <property type="match status" value="1"/>
</dbReference>
<dbReference type="Proteomes" id="UP000018467">
    <property type="component" value="Unassembled WGS sequence"/>
</dbReference>
<dbReference type="SMART" id="SM00382">
    <property type="entry name" value="AAA"/>
    <property type="match status" value="1"/>
</dbReference>
<dbReference type="InterPro" id="IPR052267">
    <property type="entry name" value="N-DRC_Component"/>
</dbReference>
<evidence type="ECO:0000256" key="2">
    <source>
        <dbReference type="ARBA" id="ARBA00022840"/>
    </source>
</evidence>
<evidence type="ECO:0000256" key="1">
    <source>
        <dbReference type="ARBA" id="ARBA00022741"/>
    </source>
</evidence>
<dbReference type="STRING" id="7994.ENSAMXP00000048526"/>
<dbReference type="SUPFAM" id="SSF52540">
    <property type="entry name" value="P-loop containing nucleoside triphosphate hydrolases"/>
    <property type="match status" value="1"/>
</dbReference>
<dbReference type="GeneTree" id="ENSGT00940000154067"/>
<reference evidence="6" key="1">
    <citation type="submission" date="2013-03" db="EMBL/GenBank/DDBJ databases">
        <authorList>
            <person name="Jeffery W."/>
            <person name="Warren W."/>
            <person name="Wilson R.K."/>
        </authorList>
    </citation>
    <scope>NUCLEOTIDE SEQUENCE</scope>
    <source>
        <strain evidence="6">female</strain>
    </source>
</reference>
<dbReference type="SMART" id="SM00015">
    <property type="entry name" value="IQ"/>
    <property type="match status" value="1"/>
</dbReference>
<evidence type="ECO:0000313" key="6">
    <source>
        <dbReference type="Proteomes" id="UP000018467"/>
    </source>
</evidence>
<reference evidence="5" key="3">
    <citation type="submission" date="2025-08" db="UniProtKB">
        <authorList>
            <consortium name="Ensembl"/>
        </authorList>
    </citation>
    <scope>IDENTIFICATION</scope>
</reference>
<dbReference type="InterPro" id="IPR003959">
    <property type="entry name" value="ATPase_AAA_core"/>
</dbReference>
<dbReference type="InterPro" id="IPR003593">
    <property type="entry name" value="AAA+_ATPase"/>
</dbReference>
<dbReference type="CDD" id="cd19506">
    <property type="entry name" value="RecA-like_IQCA1"/>
    <property type="match status" value="1"/>
</dbReference>
<accession>A0A3B1K3G2</accession>
<reference evidence="5" key="4">
    <citation type="submission" date="2025-09" db="UniProtKB">
        <authorList>
            <consortium name="Ensembl"/>
        </authorList>
    </citation>
    <scope>IDENTIFICATION</scope>
</reference>
<feature type="region of interest" description="Disordered" evidence="3">
    <location>
        <begin position="344"/>
        <end position="377"/>
    </location>
</feature>
<dbReference type="FunFam" id="1.10.8.60:FF:000064">
    <property type="entry name" value="IQ motif containing with AAA domain 1"/>
    <property type="match status" value="1"/>
</dbReference>
<organism evidence="5 6">
    <name type="scientific">Astyanax mexicanus</name>
    <name type="common">Blind cave fish</name>
    <name type="synonym">Astyanax fasciatus mexicanus</name>
    <dbReference type="NCBI Taxonomy" id="7994"/>
    <lineage>
        <taxon>Eukaryota</taxon>
        <taxon>Metazoa</taxon>
        <taxon>Chordata</taxon>
        <taxon>Craniata</taxon>
        <taxon>Vertebrata</taxon>
        <taxon>Euteleostomi</taxon>
        <taxon>Actinopterygii</taxon>
        <taxon>Neopterygii</taxon>
        <taxon>Teleostei</taxon>
        <taxon>Ostariophysi</taxon>
        <taxon>Characiformes</taxon>
        <taxon>Characoidei</taxon>
        <taxon>Acestrorhamphidae</taxon>
        <taxon>Acestrorhamphinae</taxon>
        <taxon>Astyanax</taxon>
    </lineage>
</organism>
<dbReference type="GO" id="GO:0005524">
    <property type="term" value="F:ATP binding"/>
    <property type="evidence" value="ECO:0007669"/>
    <property type="project" value="UniProtKB-KW"/>
</dbReference>
<proteinExistence type="predicted"/>
<feature type="domain" description="AAA+ ATPase" evidence="4">
    <location>
        <begin position="557"/>
        <end position="691"/>
    </location>
</feature>
<dbReference type="AlphaFoldDB" id="A0A3B1K3G2"/>
<dbReference type="Gene3D" id="3.40.50.300">
    <property type="entry name" value="P-loop containing nucleotide triphosphate hydrolases"/>
    <property type="match status" value="1"/>
</dbReference>
<dbReference type="PANTHER" id="PTHR14690:SF10">
    <property type="entry name" value="IQ AND AAA DOMAIN-CONTAINING PROTEIN-LIKE"/>
    <property type="match status" value="1"/>
</dbReference>
<name>A0A3B1K3G2_ASTMX</name>
<dbReference type="Gene3D" id="1.10.8.60">
    <property type="match status" value="1"/>
</dbReference>
<dbReference type="InterPro" id="IPR000048">
    <property type="entry name" value="IQ_motif_EF-hand-BS"/>
</dbReference>
<dbReference type="InParanoid" id="A0A3B1K3G2"/>
<dbReference type="Pfam" id="PF00004">
    <property type="entry name" value="AAA"/>
    <property type="match status" value="1"/>
</dbReference>
<dbReference type="PANTHER" id="PTHR14690">
    <property type="entry name" value="IQ MOTIF CONTAINING WITH AAA DOMAIN 1"/>
    <property type="match status" value="1"/>
</dbReference>
<dbReference type="Bgee" id="ENSAMXG00000009486">
    <property type="expression patterns" value="Expressed in head kidney and 5 other cell types or tissues"/>
</dbReference>
<protein>
    <submittedName>
        <fullName evidence="5">Zgc:153738</fullName>
    </submittedName>
</protein>
<reference evidence="6" key="2">
    <citation type="journal article" date="2014" name="Nat. Commun.">
        <title>The cavefish genome reveals candidate genes for eye loss.</title>
        <authorList>
            <person name="McGaugh S.E."/>
            <person name="Gross J.B."/>
            <person name="Aken B."/>
            <person name="Blin M."/>
            <person name="Borowsky R."/>
            <person name="Chalopin D."/>
            <person name="Hinaux H."/>
            <person name="Jeffery W.R."/>
            <person name="Keene A."/>
            <person name="Ma L."/>
            <person name="Minx P."/>
            <person name="Murphy D."/>
            <person name="O'Quin K.E."/>
            <person name="Retaux S."/>
            <person name="Rohner N."/>
            <person name="Searle S.M."/>
            <person name="Stahl B.A."/>
            <person name="Tabin C."/>
            <person name="Volff J.N."/>
            <person name="Yoshizawa M."/>
            <person name="Warren W.C."/>
        </authorList>
    </citation>
    <scope>NUCLEOTIDE SEQUENCE [LARGE SCALE GENOMIC DNA]</scope>
    <source>
        <strain evidence="6">female</strain>
    </source>
</reference>
<feature type="compositionally biased region" description="Basic residues" evidence="3">
    <location>
        <begin position="459"/>
        <end position="475"/>
    </location>
</feature>
<feature type="region of interest" description="Disordered" evidence="3">
    <location>
        <begin position="456"/>
        <end position="478"/>
    </location>
</feature>
<keyword evidence="2" id="KW-0067">ATP-binding</keyword>
<keyword evidence="1" id="KW-0547">Nucleotide-binding</keyword>
<sequence length="819" mass="93644">MSHSLYSKLWSGAQEELGSLLTQELPVEPLRPERDRVVFFQRLATLYVRYVQIFRQLEEAYDQIVQPQKRILIRQVLDNVIGRVLELKNEMVEKEYSEYHYMDDVIQDMKLTPEDLEIPIPRYFISERSKVLRDRSKILSSILEKLEVVEKPKTGAERTLSMEKAIRIIQVTERARQGRLRAKFMREIQRDQERQKKSLNRDLGEAAAEQAAICIQKVWKGFMQRKRTKQESEEEMIFLGMAPDHSLPQPCPASVVAEDTKNRRRIRQEEHEEDYQKSIISITNSLREVEGPDMKENMKDQIRQWFIECHDATGSFPDFPEEEDGGSSLIFADKTPEQLMEELAAKEEEETSKRPKGKEENIDRRKGPGEEEEEEPGLMMLPSAFLSQLQTGQKTFTDVWKNREESKNFNQRHEAELIKEEKRKEIEAEIRLQVDELMRQELANWKLAVDGDKGGKAKAAAKKKKASKSGKKKKKEKDLTADRTIESLYQELVEQGLLKPADNVKLQDYIGDYSYLGTTLRLTDIEPMPSLSDVRQVIALYAVLPLGSQVVHEKAPLVKAILLVGPSGVGKKMLVHAICQETGANLFDLSSANLVGKYPGKNGLTMMLHMVFKVARLMQPSVVWIGDAEKMFYKKVPKEEKELDPKRLKKDLPKILKGMKGEDRVLIVGTTNSPVNADLKSLCKVYTKIILIPRPDYASRYVMWKQLIQRNGGVVTSTLDISSLAKISDGYTQGHMVQVIRSVLTERRIQLLAKRPLVATEFVSPLARIDPVFQDEEEALKAWYAKTPLGKKRIKAASGTVEDEAPKKGGKNGKKKGKK</sequence>
<feature type="compositionally biased region" description="Basic residues" evidence="3">
    <location>
        <begin position="808"/>
        <end position="819"/>
    </location>
</feature>
<evidence type="ECO:0000313" key="5">
    <source>
        <dbReference type="Ensembl" id="ENSAMXP00000048526.1"/>
    </source>
</evidence>
<dbReference type="InterPro" id="IPR027417">
    <property type="entry name" value="P-loop_NTPase"/>
</dbReference>
<keyword evidence="6" id="KW-1185">Reference proteome</keyword>
<feature type="compositionally biased region" description="Basic and acidic residues" evidence="3">
    <location>
        <begin position="344"/>
        <end position="369"/>
    </location>
</feature>
<evidence type="ECO:0000259" key="4">
    <source>
        <dbReference type="SMART" id="SM00382"/>
    </source>
</evidence>
<dbReference type="Pfam" id="PF00612">
    <property type="entry name" value="IQ"/>
    <property type="match status" value="1"/>
</dbReference>
<dbReference type="FunCoup" id="A0A3B1K3G2">
    <property type="interactions" value="443"/>
</dbReference>
<dbReference type="GO" id="GO:0016887">
    <property type="term" value="F:ATP hydrolysis activity"/>
    <property type="evidence" value="ECO:0007669"/>
    <property type="project" value="InterPro"/>
</dbReference>
<evidence type="ECO:0000256" key="3">
    <source>
        <dbReference type="SAM" id="MobiDB-lite"/>
    </source>
</evidence>